<name>A0A3G9G5G6_9CAUL</name>
<evidence type="ECO:0000256" key="1">
    <source>
        <dbReference type="SAM" id="MobiDB-lite"/>
    </source>
</evidence>
<feature type="domain" description="ISXO2-like transposase" evidence="2">
    <location>
        <begin position="5"/>
        <end position="84"/>
    </location>
</feature>
<feature type="region of interest" description="Disordered" evidence="1">
    <location>
        <begin position="1"/>
        <end position="22"/>
    </location>
</feature>
<dbReference type="AlphaFoldDB" id="A0A3G9G5G6"/>
<gene>
    <name evidence="3" type="ORF">EM6_1615</name>
</gene>
<sequence length="84" mass="9424">MKPANEKENRRDRRKTANQSGKRQVVVIMPERDGRTMPLVNKSEAQGVALVAANVDQGATVHADEASHWDNLSARFMTKRINHS</sequence>
<dbReference type="EMBL" id="AP018827">
    <property type="protein sequence ID" value="BBF81021.1"/>
    <property type="molecule type" value="Genomic_DNA"/>
</dbReference>
<evidence type="ECO:0000313" key="3">
    <source>
        <dbReference type="EMBL" id="BBF81021.1"/>
    </source>
</evidence>
<reference evidence="4" key="2">
    <citation type="journal article" date="2017" name="Plant Physiol. Biochem.">
        <title>Differential oxidative and antioxidative response of duckweed Lemna minor toward plant growth promoting/inhibiting bacteria.</title>
        <authorList>
            <person name="Ishizawa H."/>
            <person name="Kuroda M."/>
            <person name="Morikawa M."/>
            <person name="Ike M."/>
        </authorList>
    </citation>
    <scope>NUCLEOTIDE SEQUENCE [LARGE SCALE GENOMIC DNA]</scope>
    <source>
        <strain evidence="4">M6</strain>
    </source>
</reference>
<evidence type="ECO:0000313" key="4">
    <source>
        <dbReference type="Proteomes" id="UP000278756"/>
    </source>
</evidence>
<dbReference type="Pfam" id="PF12762">
    <property type="entry name" value="DDE_Tnp_IS1595"/>
    <property type="match status" value="1"/>
</dbReference>
<feature type="compositionally biased region" description="Basic and acidic residues" evidence="1">
    <location>
        <begin position="1"/>
        <end position="11"/>
    </location>
</feature>
<organism evidence="3 4">
    <name type="scientific">Asticcacaulis excentricus</name>
    <dbReference type="NCBI Taxonomy" id="78587"/>
    <lineage>
        <taxon>Bacteria</taxon>
        <taxon>Pseudomonadati</taxon>
        <taxon>Pseudomonadota</taxon>
        <taxon>Alphaproteobacteria</taxon>
        <taxon>Caulobacterales</taxon>
        <taxon>Caulobacteraceae</taxon>
        <taxon>Asticcacaulis</taxon>
    </lineage>
</organism>
<accession>A0A3G9G5G6</accession>
<dbReference type="InterPro" id="IPR024445">
    <property type="entry name" value="Tnp_ISXO2-like"/>
</dbReference>
<proteinExistence type="predicted"/>
<evidence type="ECO:0000259" key="2">
    <source>
        <dbReference type="Pfam" id="PF12762"/>
    </source>
</evidence>
<dbReference type="Proteomes" id="UP000278756">
    <property type="component" value="Chromosome 1"/>
</dbReference>
<reference evidence="4" key="1">
    <citation type="journal article" date="2017" name="Biotechnol. Biofuels">
        <title>Evaluation of environmental bacterial communities as a factor affecting the growth of duckweed Lemna minor.</title>
        <authorList>
            <person name="Ishizawa H."/>
            <person name="Kuroda M."/>
            <person name="Morikawa M."/>
            <person name="Ike M."/>
        </authorList>
    </citation>
    <scope>NUCLEOTIDE SEQUENCE [LARGE SCALE GENOMIC DNA]</scope>
    <source>
        <strain evidence="4">M6</strain>
    </source>
</reference>
<protein>
    <submittedName>
        <fullName evidence="3">Possible transposase</fullName>
    </submittedName>
</protein>